<proteinExistence type="predicted"/>
<dbReference type="OrthoDB" id="6647046at2"/>
<name>A0A844LZY1_9GAMM</name>
<keyword evidence="2" id="KW-0812">Transmembrane</keyword>
<accession>A0A844LZY1</accession>
<dbReference type="AlphaFoldDB" id="A0A844LZY1"/>
<evidence type="ECO:0000313" key="3">
    <source>
        <dbReference type="EMBL" id="MUG32104.1"/>
    </source>
</evidence>
<dbReference type="EMBL" id="WFKQ01000003">
    <property type="protein sequence ID" value="MUG32104.1"/>
    <property type="molecule type" value="Genomic_DNA"/>
</dbReference>
<organism evidence="3 4">
    <name type="scientific">Psychrobacter sanguinis</name>
    <dbReference type="NCBI Taxonomy" id="861445"/>
    <lineage>
        <taxon>Bacteria</taxon>
        <taxon>Pseudomonadati</taxon>
        <taxon>Pseudomonadota</taxon>
        <taxon>Gammaproteobacteria</taxon>
        <taxon>Moraxellales</taxon>
        <taxon>Moraxellaceae</taxon>
        <taxon>Psychrobacter</taxon>
    </lineage>
</organism>
<feature type="compositionally biased region" description="Polar residues" evidence="1">
    <location>
        <begin position="90"/>
        <end position="117"/>
    </location>
</feature>
<evidence type="ECO:0000256" key="2">
    <source>
        <dbReference type="SAM" id="Phobius"/>
    </source>
</evidence>
<feature type="transmembrane region" description="Helical" evidence="2">
    <location>
        <begin position="22"/>
        <end position="43"/>
    </location>
</feature>
<sequence>MISVLNRAPSVYIPVEPEDNGILLPAILSLIVHGSILALIIFLHRIPQLETTPSIETSIVTPEELAAMQAEVRANRDNMMASGVPVTPEFSPQSVPESTHTAELSHESTFSKMSSFFRNEPLPEPMPQSSVSSEPELSEPLEAPDITQPDDLTDFAGEQNPLSSQPTSNPPKVKANSQDSGQVAATFASGAEGSSTKSTAASGSATGSSNKVSSGDISGALVGMIKPLWNPPVGRVGTRVSVSVTVDANGSVQSVNANTSDEALKQSLESAIRQASPLTPVVGTNTRRIKLNFVVE</sequence>
<keyword evidence="4" id="KW-1185">Reference proteome</keyword>
<evidence type="ECO:0000256" key="1">
    <source>
        <dbReference type="SAM" id="MobiDB-lite"/>
    </source>
</evidence>
<dbReference type="Pfam" id="PF13103">
    <property type="entry name" value="TonB_2"/>
    <property type="match status" value="1"/>
</dbReference>
<dbReference type="RefSeq" id="WP_155587005.1">
    <property type="nucleotide sequence ID" value="NZ_WFKQ01000003.1"/>
</dbReference>
<dbReference type="Proteomes" id="UP000442109">
    <property type="component" value="Unassembled WGS sequence"/>
</dbReference>
<protein>
    <submittedName>
        <fullName evidence="3">Energy transducer TonB</fullName>
    </submittedName>
</protein>
<reference evidence="3 4" key="1">
    <citation type="journal article" date="2019" name="PLoS ONE">
        <title>Pup mortality in New Zealand sea lions (Phocarctos hookeri) at Enderby Island, Auckland Islands, 2013-18.</title>
        <authorList>
            <person name="Michael S.A."/>
            <person name="Hayman D.T.S."/>
            <person name="Gray R."/>
            <person name="Zhang J."/>
            <person name="Rogers L."/>
            <person name="Roe W.D."/>
        </authorList>
    </citation>
    <scope>NUCLEOTIDE SEQUENCE [LARGE SCALE GENOMIC DNA]</scope>
    <source>
        <strain evidence="3 4">SM868</strain>
    </source>
</reference>
<dbReference type="Gene3D" id="3.30.1150.10">
    <property type="match status" value="1"/>
</dbReference>
<keyword evidence="2" id="KW-0472">Membrane</keyword>
<gene>
    <name evidence="3" type="ORF">GB996_04770</name>
</gene>
<dbReference type="SUPFAM" id="SSF74653">
    <property type="entry name" value="TolA/TonB C-terminal domain"/>
    <property type="match status" value="1"/>
</dbReference>
<feature type="compositionally biased region" description="Low complexity" evidence="1">
    <location>
        <begin position="129"/>
        <end position="141"/>
    </location>
</feature>
<feature type="region of interest" description="Disordered" evidence="1">
    <location>
        <begin position="88"/>
        <end position="213"/>
    </location>
</feature>
<evidence type="ECO:0000313" key="4">
    <source>
        <dbReference type="Proteomes" id="UP000442109"/>
    </source>
</evidence>
<keyword evidence="2" id="KW-1133">Transmembrane helix</keyword>
<comment type="caution">
    <text evidence="3">The sequence shown here is derived from an EMBL/GenBank/DDBJ whole genome shotgun (WGS) entry which is preliminary data.</text>
</comment>
<feature type="compositionally biased region" description="Low complexity" evidence="1">
    <location>
        <begin position="188"/>
        <end position="209"/>
    </location>
</feature>